<reference evidence="10" key="1">
    <citation type="journal article" date="2019" name="Int. J. Syst. Evol. Microbiol.">
        <title>The Global Catalogue of Microorganisms (GCM) 10K type strain sequencing project: providing services to taxonomists for standard genome sequencing and annotation.</title>
        <authorList>
            <consortium name="The Broad Institute Genomics Platform"/>
            <consortium name="The Broad Institute Genome Sequencing Center for Infectious Disease"/>
            <person name="Wu L."/>
            <person name="Ma J."/>
        </authorList>
    </citation>
    <scope>NUCLEOTIDE SEQUENCE [LARGE SCALE GENOMIC DNA]</scope>
    <source>
        <strain evidence="10">CECT 8064</strain>
    </source>
</reference>
<dbReference type="NCBIfam" id="NF033103">
    <property type="entry name" value="bla_class_A"/>
    <property type="match status" value="1"/>
</dbReference>
<comment type="catalytic activity">
    <reaction evidence="6">
        <text>a beta-lactam + H2O = a substituted beta-amino acid</text>
        <dbReference type="Rhea" id="RHEA:20401"/>
        <dbReference type="ChEBI" id="CHEBI:15377"/>
        <dbReference type="ChEBI" id="CHEBI:35627"/>
        <dbReference type="ChEBI" id="CHEBI:140347"/>
        <dbReference type="EC" id="3.5.2.6"/>
    </reaction>
</comment>
<sequence>METTGAHPSRRAMLALGTGAALAAATLTTGGSAAAATPRRGREDADAITRKLKEWERKHSVRIGVYARDTATGRTVEYAADDVFPMCSVFKTLAAAAVLRQDRHGELLGKRIRYTEQFVKDSGYADSTAKPQNLANGMTVAELCAAAVSESDNAAANLLLRELGGPTAITRFCRSIGDGTTRLDRWEPELNSAEPDRETDTTTPGAIGRTYERLVLGDALTHPDRERLTGWLIANTTNKQRFRKGLPDWTLADKTGGGSAYAVANDVGIAWPPHRRAPIVLAVLTTNHSATAPTNNALVADIAALVGPSLV</sequence>
<dbReference type="PROSITE" id="PS51318">
    <property type="entry name" value="TAT"/>
    <property type="match status" value="1"/>
</dbReference>
<accession>A0ABV9BQ56</accession>
<comment type="caution">
    <text evidence="9">The sequence shown here is derived from an EMBL/GenBank/DDBJ whole genome shotgun (WGS) entry which is preliminary data.</text>
</comment>
<dbReference type="Proteomes" id="UP001595990">
    <property type="component" value="Unassembled WGS sequence"/>
</dbReference>
<evidence type="ECO:0000256" key="3">
    <source>
        <dbReference type="ARBA" id="ARBA00018879"/>
    </source>
</evidence>
<dbReference type="SUPFAM" id="SSF56601">
    <property type="entry name" value="beta-lactamase/transpeptidase-like"/>
    <property type="match status" value="1"/>
</dbReference>
<dbReference type="InterPro" id="IPR012338">
    <property type="entry name" value="Beta-lactam/transpept-like"/>
</dbReference>
<evidence type="ECO:0000256" key="2">
    <source>
        <dbReference type="ARBA" id="ARBA00012865"/>
    </source>
</evidence>
<feature type="chain" id="PRO_5047460671" description="Beta-lactamase" evidence="7">
    <location>
        <begin position="24"/>
        <end position="311"/>
    </location>
</feature>
<evidence type="ECO:0000313" key="10">
    <source>
        <dbReference type="Proteomes" id="UP001595990"/>
    </source>
</evidence>
<protein>
    <recommendedName>
        <fullName evidence="3 6">Beta-lactamase</fullName>
        <ecNumber evidence="2 6">3.5.2.6</ecNumber>
    </recommendedName>
</protein>
<proteinExistence type="inferred from homology"/>
<keyword evidence="4 6" id="KW-0378">Hydrolase</keyword>
<feature type="signal peptide" evidence="7">
    <location>
        <begin position="1"/>
        <end position="23"/>
    </location>
</feature>
<dbReference type="Pfam" id="PF13354">
    <property type="entry name" value="Beta-lactamase2"/>
    <property type="match status" value="1"/>
</dbReference>
<evidence type="ECO:0000313" key="9">
    <source>
        <dbReference type="EMBL" id="MFC4516202.1"/>
    </source>
</evidence>
<evidence type="ECO:0000256" key="5">
    <source>
        <dbReference type="ARBA" id="ARBA00023251"/>
    </source>
</evidence>
<dbReference type="EC" id="3.5.2.6" evidence="2 6"/>
<evidence type="ECO:0000256" key="1">
    <source>
        <dbReference type="ARBA" id="ARBA00009009"/>
    </source>
</evidence>
<comment type="similarity">
    <text evidence="1 6">Belongs to the class-A beta-lactamase family.</text>
</comment>
<evidence type="ECO:0000256" key="7">
    <source>
        <dbReference type="SAM" id="SignalP"/>
    </source>
</evidence>
<dbReference type="PROSITE" id="PS00146">
    <property type="entry name" value="BETA_LACTAMASE_A"/>
    <property type="match status" value="1"/>
</dbReference>
<organism evidence="9 10">
    <name type="scientific">Streptomyces ehimensis</name>
    <dbReference type="NCBI Taxonomy" id="68195"/>
    <lineage>
        <taxon>Bacteria</taxon>
        <taxon>Bacillati</taxon>
        <taxon>Actinomycetota</taxon>
        <taxon>Actinomycetes</taxon>
        <taxon>Kitasatosporales</taxon>
        <taxon>Streptomycetaceae</taxon>
        <taxon>Streptomyces</taxon>
    </lineage>
</organism>
<name>A0ABV9BQ56_9ACTN</name>
<keyword evidence="7" id="KW-0732">Signal</keyword>
<evidence type="ECO:0000256" key="6">
    <source>
        <dbReference type="RuleBase" id="RU361140"/>
    </source>
</evidence>
<dbReference type="InterPro" id="IPR000871">
    <property type="entry name" value="Beta-lactam_class-A"/>
</dbReference>
<dbReference type="InterPro" id="IPR023650">
    <property type="entry name" value="Beta-lactam_class-A_AS"/>
</dbReference>
<dbReference type="RefSeq" id="WP_397613070.1">
    <property type="nucleotide sequence ID" value="NZ_JBHSFS010000012.1"/>
</dbReference>
<dbReference type="Gene3D" id="3.40.710.10">
    <property type="entry name" value="DD-peptidase/beta-lactamase superfamily"/>
    <property type="match status" value="1"/>
</dbReference>
<gene>
    <name evidence="9" type="primary">bla</name>
    <name evidence="9" type="ORF">ACFPEN_25065</name>
</gene>
<dbReference type="PANTHER" id="PTHR35333">
    <property type="entry name" value="BETA-LACTAMASE"/>
    <property type="match status" value="1"/>
</dbReference>
<dbReference type="PANTHER" id="PTHR35333:SF3">
    <property type="entry name" value="BETA-LACTAMASE-TYPE TRANSPEPTIDASE FOLD CONTAINING PROTEIN"/>
    <property type="match status" value="1"/>
</dbReference>
<evidence type="ECO:0000259" key="8">
    <source>
        <dbReference type="Pfam" id="PF13354"/>
    </source>
</evidence>
<keyword evidence="10" id="KW-1185">Reference proteome</keyword>
<feature type="domain" description="Beta-lactamase class A catalytic" evidence="8">
    <location>
        <begin position="64"/>
        <end position="285"/>
    </location>
</feature>
<dbReference type="InterPro" id="IPR045155">
    <property type="entry name" value="Beta-lactam_cat"/>
</dbReference>
<keyword evidence="5 6" id="KW-0046">Antibiotic resistance</keyword>
<dbReference type="GO" id="GO:0008800">
    <property type="term" value="F:beta-lactamase activity"/>
    <property type="evidence" value="ECO:0007669"/>
    <property type="project" value="UniProtKB-EC"/>
</dbReference>
<dbReference type="InterPro" id="IPR006311">
    <property type="entry name" value="TAT_signal"/>
</dbReference>
<evidence type="ECO:0000256" key="4">
    <source>
        <dbReference type="ARBA" id="ARBA00022801"/>
    </source>
</evidence>
<dbReference type="EMBL" id="JBHSFS010000012">
    <property type="protein sequence ID" value="MFC4516202.1"/>
    <property type="molecule type" value="Genomic_DNA"/>
</dbReference>
<dbReference type="PRINTS" id="PR00118">
    <property type="entry name" value="BLACTAMASEA"/>
</dbReference>